<keyword evidence="1" id="KW-1133">Transmembrane helix</keyword>
<evidence type="ECO:0000313" key="2">
    <source>
        <dbReference type="EMBL" id="KAG6495278.1"/>
    </source>
</evidence>
<reference evidence="2 3" key="1">
    <citation type="submission" date="2020-08" db="EMBL/GenBank/DDBJ databases">
        <title>Plant Genome Project.</title>
        <authorList>
            <person name="Zhang R.-G."/>
        </authorList>
    </citation>
    <scope>NUCLEOTIDE SEQUENCE [LARGE SCALE GENOMIC DNA]</scope>
    <source>
        <tissue evidence="2">Rhizome</tissue>
    </source>
</reference>
<keyword evidence="1" id="KW-0812">Transmembrane</keyword>
<name>A0A8J5KPH8_ZINOF</name>
<evidence type="ECO:0000256" key="1">
    <source>
        <dbReference type="SAM" id="Phobius"/>
    </source>
</evidence>
<protein>
    <submittedName>
        <fullName evidence="2">Uncharacterized protein</fullName>
    </submittedName>
</protein>
<keyword evidence="1" id="KW-0472">Membrane</keyword>
<proteinExistence type="predicted"/>
<organism evidence="2 3">
    <name type="scientific">Zingiber officinale</name>
    <name type="common">Ginger</name>
    <name type="synonym">Amomum zingiber</name>
    <dbReference type="NCBI Taxonomy" id="94328"/>
    <lineage>
        <taxon>Eukaryota</taxon>
        <taxon>Viridiplantae</taxon>
        <taxon>Streptophyta</taxon>
        <taxon>Embryophyta</taxon>
        <taxon>Tracheophyta</taxon>
        <taxon>Spermatophyta</taxon>
        <taxon>Magnoliopsida</taxon>
        <taxon>Liliopsida</taxon>
        <taxon>Zingiberales</taxon>
        <taxon>Zingiberaceae</taxon>
        <taxon>Zingiber</taxon>
    </lineage>
</organism>
<feature type="transmembrane region" description="Helical" evidence="1">
    <location>
        <begin position="12"/>
        <end position="37"/>
    </location>
</feature>
<evidence type="ECO:0000313" key="3">
    <source>
        <dbReference type="Proteomes" id="UP000734854"/>
    </source>
</evidence>
<dbReference type="AlphaFoldDB" id="A0A8J5KPH8"/>
<sequence length="90" mass="10141">MDPWVRLIKDDLSAIMPGWCFVVIPMWHGSCLGWSHVQRGMGVLTKKGLLIFLFTLFQTLKSDDVEFTFEGVYNAISVASSDQIGLTRAF</sequence>
<keyword evidence="3" id="KW-1185">Reference proteome</keyword>
<gene>
    <name evidence="2" type="ORF">ZIOFF_043072</name>
</gene>
<dbReference type="EMBL" id="JACMSC010000012">
    <property type="protein sequence ID" value="KAG6495278.1"/>
    <property type="molecule type" value="Genomic_DNA"/>
</dbReference>
<dbReference type="Proteomes" id="UP000734854">
    <property type="component" value="Unassembled WGS sequence"/>
</dbReference>
<accession>A0A8J5KPH8</accession>
<comment type="caution">
    <text evidence="2">The sequence shown here is derived from an EMBL/GenBank/DDBJ whole genome shotgun (WGS) entry which is preliminary data.</text>
</comment>